<dbReference type="VEuPathDB" id="FungiDB:BO70DRAFT_405250"/>
<dbReference type="GO" id="GO:0016765">
    <property type="term" value="F:transferase activity, transferring alkyl or aryl (other than methyl) groups"/>
    <property type="evidence" value="ECO:0007669"/>
    <property type="project" value="InterPro"/>
</dbReference>
<reference evidence="6 7" key="1">
    <citation type="submission" date="2016-12" db="EMBL/GenBank/DDBJ databases">
        <title>The genomes of Aspergillus section Nigri reveals drivers in fungal speciation.</title>
        <authorList>
            <consortium name="DOE Joint Genome Institute"/>
            <person name="Vesth T.C."/>
            <person name="Nybo J."/>
            <person name="Theobald S."/>
            <person name="Brandl J."/>
            <person name="Frisvad J.C."/>
            <person name="Nielsen K.F."/>
            <person name="Lyhne E.K."/>
            <person name="Kogle M.E."/>
            <person name="Kuo A."/>
            <person name="Riley R."/>
            <person name="Clum A."/>
            <person name="Nolan M."/>
            <person name="Lipzen A."/>
            <person name="Salamov A."/>
            <person name="Henrissat B."/>
            <person name="Wiebenga A."/>
            <person name="De Vries R.P."/>
            <person name="Grigoriev I.V."/>
            <person name="Mortensen U.H."/>
            <person name="Andersen M.R."/>
            <person name="Baker S.E."/>
        </authorList>
    </citation>
    <scope>NUCLEOTIDE SEQUENCE [LARGE SCALE GENOMIC DNA]</scope>
    <source>
        <strain evidence="6 7">CBS 117.55</strain>
    </source>
</reference>
<dbReference type="EMBL" id="MSFL01000012">
    <property type="protein sequence ID" value="PWY82103.1"/>
    <property type="molecule type" value="Genomic_DNA"/>
</dbReference>
<dbReference type="OrthoDB" id="434972at2759"/>
<feature type="transmembrane region" description="Helical" evidence="5">
    <location>
        <begin position="71"/>
        <end position="89"/>
    </location>
</feature>
<name>A0A317W6U6_9EURO</name>
<dbReference type="AlphaFoldDB" id="A0A317W6U6"/>
<keyword evidence="2 5" id="KW-0812">Transmembrane</keyword>
<proteinExistence type="predicted"/>
<dbReference type="Pfam" id="PF01040">
    <property type="entry name" value="UbiA"/>
    <property type="match status" value="1"/>
</dbReference>
<gene>
    <name evidence="6" type="ORF">BO70DRAFT_405250</name>
</gene>
<comment type="subcellular location">
    <subcellularLocation>
        <location evidence="1">Membrane</location>
        <topology evidence="1">Multi-pass membrane protein</topology>
    </subcellularLocation>
</comment>
<dbReference type="GeneID" id="37069344"/>
<evidence type="ECO:0000313" key="7">
    <source>
        <dbReference type="Proteomes" id="UP000247233"/>
    </source>
</evidence>
<feature type="transmembrane region" description="Helical" evidence="5">
    <location>
        <begin position="231"/>
        <end position="253"/>
    </location>
</feature>
<evidence type="ECO:0000256" key="1">
    <source>
        <dbReference type="ARBA" id="ARBA00004141"/>
    </source>
</evidence>
<evidence type="ECO:0000256" key="2">
    <source>
        <dbReference type="ARBA" id="ARBA00022692"/>
    </source>
</evidence>
<dbReference type="InterPro" id="IPR000537">
    <property type="entry name" value="UbiA_prenyltransferase"/>
</dbReference>
<evidence type="ECO:0000256" key="3">
    <source>
        <dbReference type="ARBA" id="ARBA00022989"/>
    </source>
</evidence>
<feature type="transmembrane region" description="Helical" evidence="5">
    <location>
        <begin position="200"/>
        <end position="219"/>
    </location>
</feature>
<evidence type="ECO:0000313" key="6">
    <source>
        <dbReference type="EMBL" id="PWY82103.1"/>
    </source>
</evidence>
<dbReference type="CDD" id="cd13965">
    <property type="entry name" value="PT_UbiA_3"/>
    <property type="match status" value="1"/>
</dbReference>
<dbReference type="Gene3D" id="1.20.120.1780">
    <property type="entry name" value="UbiA prenyltransferase"/>
    <property type="match status" value="1"/>
</dbReference>
<dbReference type="GO" id="GO:0016020">
    <property type="term" value="C:membrane"/>
    <property type="evidence" value="ECO:0007669"/>
    <property type="project" value="UniProtKB-SubCell"/>
</dbReference>
<dbReference type="InterPro" id="IPR050475">
    <property type="entry name" value="Prenyltransferase_related"/>
</dbReference>
<feature type="transmembrane region" description="Helical" evidence="5">
    <location>
        <begin position="295"/>
        <end position="312"/>
    </location>
</feature>
<keyword evidence="4 5" id="KW-0472">Membrane</keyword>
<accession>A0A317W6U6</accession>
<sequence length="316" mass="35202">MDKSILNPREPRFPWRDLPAIIWLFTESDFPTFVLPNSAFGIFGALAGPALTDGAEGASHGSSVPSTTTILLHRLPLVILFNWVAVLIFDVANQRAPDAIHEDQINKPWRPIPTGRITALQSRRLLMAAIPLSLALAYTMHIEHEMALILILTWLYNDLGGGDEIIRNPLIAVAYGLYNAASLIIAVGPSTSTPISRRGYLWTAMISGVILTTMQIQDLKDQEGDRARGRLTIPLLLGQSVSRWTLAVLVLAWGPACVFFWRLPWWGYLGPTAVAVAVAWLVTQARSFRADAAAWRLWCFWLVLLYLLPWVSRWGL</sequence>
<dbReference type="RefSeq" id="XP_025399368.1">
    <property type="nucleotide sequence ID" value="XM_025547107.1"/>
</dbReference>
<protein>
    <recommendedName>
        <fullName evidence="8">UbiA prenyltransferase</fullName>
    </recommendedName>
</protein>
<keyword evidence="7" id="KW-1185">Reference proteome</keyword>
<feature type="transmembrane region" description="Helical" evidence="5">
    <location>
        <begin position="265"/>
        <end position="283"/>
    </location>
</feature>
<dbReference type="Proteomes" id="UP000247233">
    <property type="component" value="Unassembled WGS sequence"/>
</dbReference>
<feature type="transmembrane region" description="Helical" evidence="5">
    <location>
        <begin position="168"/>
        <end position="188"/>
    </location>
</feature>
<evidence type="ECO:0008006" key="8">
    <source>
        <dbReference type="Google" id="ProtNLM"/>
    </source>
</evidence>
<evidence type="ECO:0000256" key="5">
    <source>
        <dbReference type="SAM" id="Phobius"/>
    </source>
</evidence>
<comment type="caution">
    <text evidence="6">The sequence shown here is derived from an EMBL/GenBank/DDBJ whole genome shotgun (WGS) entry which is preliminary data.</text>
</comment>
<organism evidence="6 7">
    <name type="scientific">Aspergillus heteromorphus CBS 117.55</name>
    <dbReference type="NCBI Taxonomy" id="1448321"/>
    <lineage>
        <taxon>Eukaryota</taxon>
        <taxon>Fungi</taxon>
        <taxon>Dikarya</taxon>
        <taxon>Ascomycota</taxon>
        <taxon>Pezizomycotina</taxon>
        <taxon>Eurotiomycetes</taxon>
        <taxon>Eurotiomycetidae</taxon>
        <taxon>Eurotiales</taxon>
        <taxon>Aspergillaceae</taxon>
        <taxon>Aspergillus</taxon>
        <taxon>Aspergillus subgen. Circumdati</taxon>
    </lineage>
</organism>
<keyword evidence="3 5" id="KW-1133">Transmembrane helix</keyword>
<evidence type="ECO:0000256" key="4">
    <source>
        <dbReference type="ARBA" id="ARBA00023136"/>
    </source>
</evidence>
<dbReference type="PANTHER" id="PTHR42723:SF1">
    <property type="entry name" value="CHLOROPHYLL SYNTHASE, CHLOROPLASTIC"/>
    <property type="match status" value="1"/>
</dbReference>
<dbReference type="STRING" id="1448321.A0A317W6U6"/>
<dbReference type="PANTHER" id="PTHR42723">
    <property type="entry name" value="CHLOROPHYLL SYNTHASE"/>
    <property type="match status" value="1"/>
</dbReference>